<protein>
    <recommendedName>
        <fullName evidence="5">siroheme decarboxylase</fullName>
        <ecNumber evidence="5">4.1.1.111</ecNumber>
    </recommendedName>
</protein>
<evidence type="ECO:0000313" key="10">
    <source>
        <dbReference type="EMBL" id="BAV32591.1"/>
    </source>
</evidence>
<organism evidence="10 11">
    <name type="scientific">Sulfuricaulis limicola</name>
    <dbReference type="NCBI Taxonomy" id="1620215"/>
    <lineage>
        <taxon>Bacteria</taxon>
        <taxon>Pseudomonadati</taxon>
        <taxon>Pseudomonadota</taxon>
        <taxon>Gammaproteobacteria</taxon>
        <taxon>Acidiferrobacterales</taxon>
        <taxon>Acidiferrobacteraceae</taxon>
        <taxon>Sulfuricaulis</taxon>
    </lineage>
</organism>
<dbReference type="Pfam" id="PF22451">
    <property type="entry name" value="NirdL-like_HTH"/>
    <property type="match status" value="1"/>
</dbReference>
<dbReference type="InParanoid" id="A0A1B4XCS3"/>
<dbReference type="Proteomes" id="UP000243180">
    <property type="component" value="Chromosome"/>
</dbReference>
<evidence type="ECO:0000259" key="9">
    <source>
        <dbReference type="Pfam" id="PF22451"/>
    </source>
</evidence>
<evidence type="ECO:0000256" key="5">
    <source>
        <dbReference type="ARBA" id="ARBA00023471"/>
    </source>
</evidence>
<dbReference type="PANTHER" id="PTHR43413:SF1">
    <property type="entry name" value="SIROHEME DECARBOXYLASE NIRL SUBUNIT"/>
    <property type="match status" value="1"/>
</dbReference>
<dbReference type="OrthoDB" id="9806536at2"/>
<dbReference type="GO" id="GO:0016829">
    <property type="term" value="F:lyase activity"/>
    <property type="evidence" value="ECO:0007669"/>
    <property type="project" value="UniProtKB-KW"/>
</dbReference>
<accession>A0A1B4XCS3</accession>
<dbReference type="KEGG" id="slim:SCL_0269"/>
<comment type="similarity">
    <text evidence="3">Belongs to the Ahb/Nir family.</text>
</comment>
<comment type="catalytic activity">
    <reaction evidence="7">
        <text>siroheme + 2 H(+) = 12,18-didecarboxysiroheme + 2 CO2</text>
        <dbReference type="Rhea" id="RHEA:19093"/>
        <dbReference type="ChEBI" id="CHEBI:15378"/>
        <dbReference type="ChEBI" id="CHEBI:16526"/>
        <dbReference type="ChEBI" id="CHEBI:60052"/>
        <dbReference type="ChEBI" id="CHEBI:140497"/>
        <dbReference type="EC" id="4.1.1.111"/>
    </reaction>
</comment>
<keyword evidence="11" id="KW-1185">Reference proteome</keyword>
<dbReference type="InterPro" id="IPR036388">
    <property type="entry name" value="WH-like_DNA-bd_sf"/>
</dbReference>
<proteinExistence type="inferred from homology"/>
<comment type="subunit">
    <text evidence="4">Probably forms a complex composed of NirD, NirL, NirG and NirH. All proteins are required for the total conversion of siroheme to didecarboxysiroheme.</text>
</comment>
<evidence type="ECO:0000256" key="2">
    <source>
        <dbReference type="ARBA" id="ARBA00023444"/>
    </source>
</evidence>
<comment type="pathway">
    <text evidence="2">Porphyrin-containing compound metabolism.</text>
</comment>
<dbReference type="Pfam" id="PF17805">
    <property type="entry name" value="AsnC_trans_reg2"/>
    <property type="match status" value="1"/>
</dbReference>
<evidence type="ECO:0000256" key="6">
    <source>
        <dbReference type="ARBA" id="ARBA00045291"/>
    </source>
</evidence>
<reference evidence="10 11" key="1">
    <citation type="submission" date="2015-05" db="EMBL/GenBank/DDBJ databases">
        <title>Complete genome sequence of a sulfur-oxidizing gammaproteobacterium strain HA5.</title>
        <authorList>
            <person name="Miura A."/>
            <person name="Kojima H."/>
            <person name="Fukui M."/>
        </authorList>
    </citation>
    <scope>NUCLEOTIDE SEQUENCE [LARGE SCALE GENOMIC DNA]</scope>
    <source>
        <strain evidence="10 11">HA5</strain>
    </source>
</reference>
<dbReference type="EMBL" id="AP014879">
    <property type="protein sequence ID" value="BAV32591.1"/>
    <property type="molecule type" value="Genomic_DNA"/>
</dbReference>
<evidence type="ECO:0000256" key="1">
    <source>
        <dbReference type="ARBA" id="ARBA00023239"/>
    </source>
</evidence>
<dbReference type="Gene3D" id="1.10.10.10">
    <property type="entry name" value="Winged helix-like DNA-binding domain superfamily/Winged helix DNA-binding domain"/>
    <property type="match status" value="1"/>
</dbReference>
<evidence type="ECO:0000313" key="11">
    <source>
        <dbReference type="Proteomes" id="UP000243180"/>
    </source>
</evidence>
<evidence type="ECO:0000256" key="4">
    <source>
        <dbReference type="ARBA" id="ARBA00023465"/>
    </source>
</evidence>
<feature type="domain" description="Siroheme decarboxylase AsnC-like ligand binding" evidence="8">
    <location>
        <begin position="67"/>
        <end position="139"/>
    </location>
</feature>
<dbReference type="InterPro" id="IPR053953">
    <property type="entry name" value="NirdL-like_HTH"/>
</dbReference>
<name>A0A1B4XCS3_9GAMM</name>
<evidence type="ECO:0000256" key="3">
    <source>
        <dbReference type="ARBA" id="ARBA00023457"/>
    </source>
</evidence>
<evidence type="ECO:0000259" key="8">
    <source>
        <dbReference type="Pfam" id="PF17805"/>
    </source>
</evidence>
<gene>
    <name evidence="10" type="ORF">SCL_0269</name>
</gene>
<comment type="function">
    <text evidence="6">Involved in heme d1 biosynthesis. Catalyzes the decarboxylation of siroheme into didecarboxysiroheme.</text>
</comment>
<dbReference type="PANTHER" id="PTHR43413">
    <property type="entry name" value="TRANSCRIPTIONAL REGULATOR, ASNC FAMILY"/>
    <property type="match status" value="1"/>
</dbReference>
<keyword evidence="1" id="KW-0456">Lyase</keyword>
<dbReference type="RefSeq" id="WP_096359256.1">
    <property type="nucleotide sequence ID" value="NZ_AP014879.1"/>
</dbReference>
<dbReference type="InterPro" id="IPR050684">
    <property type="entry name" value="HTH-Siroheme_Decarb"/>
</dbReference>
<dbReference type="EC" id="4.1.1.111" evidence="5"/>
<evidence type="ECO:0000256" key="7">
    <source>
        <dbReference type="ARBA" id="ARBA00048470"/>
    </source>
</evidence>
<sequence>MDTTDRDIINDLQGGFPLSERPYAEAAARLGLTEDELIRRLDDLLEKGALTRFAPMYHAERLGGALTLAAMKIPADEFERVAGIVNGFPEVAHNYAREHEFNMWFVLATETPQRINEVIGEIEKATGYRVYNMPKLEEFFVGLRFEA</sequence>
<dbReference type="InterPro" id="IPR040523">
    <property type="entry name" value="AsnC_trans_reg2"/>
</dbReference>
<dbReference type="AlphaFoldDB" id="A0A1B4XCS3"/>
<dbReference type="Gene3D" id="3.30.70.3460">
    <property type="match status" value="1"/>
</dbReference>
<feature type="domain" description="Siroheme decarboxylase NirL-like HTH" evidence="9">
    <location>
        <begin position="5"/>
        <end position="49"/>
    </location>
</feature>